<comment type="caution">
    <text evidence="1">The sequence shown here is derived from an EMBL/GenBank/DDBJ whole genome shotgun (WGS) entry which is preliminary data.</text>
</comment>
<protein>
    <submittedName>
        <fullName evidence="1">Uncharacterized protein</fullName>
    </submittedName>
</protein>
<dbReference type="Proteomes" id="UP001062846">
    <property type="component" value="Chromosome 5"/>
</dbReference>
<dbReference type="EMBL" id="CM046392">
    <property type="protein sequence ID" value="KAI8555953.1"/>
    <property type="molecule type" value="Genomic_DNA"/>
</dbReference>
<evidence type="ECO:0000313" key="1">
    <source>
        <dbReference type="EMBL" id="KAI8555953.1"/>
    </source>
</evidence>
<sequence length="65" mass="7899">MEDDGVEGYIEDNEELLNERTPRIGMEFESEEVAFQFYNEYGGIRGFGIRRDYRPYEKQKRWSHD</sequence>
<reference evidence="1" key="1">
    <citation type="submission" date="2022-02" db="EMBL/GenBank/DDBJ databases">
        <title>Plant Genome Project.</title>
        <authorList>
            <person name="Zhang R.-G."/>
        </authorList>
    </citation>
    <scope>NUCLEOTIDE SEQUENCE</scope>
    <source>
        <strain evidence="1">AT1</strain>
    </source>
</reference>
<gene>
    <name evidence="1" type="ORF">RHMOL_Rhmol05G0215500</name>
</gene>
<keyword evidence="2" id="KW-1185">Reference proteome</keyword>
<evidence type="ECO:0000313" key="2">
    <source>
        <dbReference type="Proteomes" id="UP001062846"/>
    </source>
</evidence>
<organism evidence="1 2">
    <name type="scientific">Rhododendron molle</name>
    <name type="common">Chinese azalea</name>
    <name type="synonym">Azalea mollis</name>
    <dbReference type="NCBI Taxonomy" id="49168"/>
    <lineage>
        <taxon>Eukaryota</taxon>
        <taxon>Viridiplantae</taxon>
        <taxon>Streptophyta</taxon>
        <taxon>Embryophyta</taxon>
        <taxon>Tracheophyta</taxon>
        <taxon>Spermatophyta</taxon>
        <taxon>Magnoliopsida</taxon>
        <taxon>eudicotyledons</taxon>
        <taxon>Gunneridae</taxon>
        <taxon>Pentapetalae</taxon>
        <taxon>asterids</taxon>
        <taxon>Ericales</taxon>
        <taxon>Ericaceae</taxon>
        <taxon>Ericoideae</taxon>
        <taxon>Rhodoreae</taxon>
        <taxon>Rhododendron</taxon>
    </lineage>
</organism>
<accession>A0ACC0NTZ0</accession>
<proteinExistence type="predicted"/>
<name>A0ACC0NTZ0_RHOML</name>